<protein>
    <submittedName>
        <fullName evidence="2">Oxidoreductase</fullName>
    </submittedName>
</protein>
<sequence length="356" mass="39237">MRILIIGLGYAGLRFQRAFESAGACTREVVSLAYVDHRPKHTPLKHYAQIDEALASFMPDIVVVSTNDISHTSVLEELDGYQGFVICEKPLAAPSDELTNIPAGMSATRGFALNLIERYSAASQTLRSWVERHDWTLARATFHWGKDRINDYRPTCGVTSEAIHALDLLTWLCPAAGPLRLAAVLGIRSDFSISGHAVLDTVQLIATLGDAPVSGYASFANVVRQRTVDLSFIDCEDQLIHARLTFDTPRWDHDHLRIWMRDTDGSELVMHEQSIAPTQPGLESLHKLSHLCLQVLKWVAQGQAPAVPFADLDTALSLQRLLNTLEAHALTPPAARYNRGADRALLTEGSDQESLG</sequence>
<dbReference type="OrthoDB" id="2562679at2"/>
<feature type="domain" description="Gfo/Idh/MocA-like oxidoreductase N-terminal" evidence="1">
    <location>
        <begin position="1"/>
        <end position="100"/>
    </location>
</feature>
<dbReference type="Pfam" id="PF01408">
    <property type="entry name" value="GFO_IDH_MocA"/>
    <property type="match status" value="1"/>
</dbReference>
<dbReference type="eggNOG" id="COG0673">
    <property type="taxonomic scope" value="Bacteria"/>
</dbReference>
<dbReference type="AlphaFoldDB" id="M2VPJ2"/>
<comment type="caution">
    <text evidence="2">The sequence shown here is derived from an EMBL/GenBank/DDBJ whole genome shotgun (WGS) entry which is preliminary data.</text>
</comment>
<organism evidence="2 3">
    <name type="scientific">Stutzerimonas stutzeri NF13</name>
    <dbReference type="NCBI Taxonomy" id="1212548"/>
    <lineage>
        <taxon>Bacteria</taxon>
        <taxon>Pseudomonadati</taxon>
        <taxon>Pseudomonadota</taxon>
        <taxon>Gammaproteobacteria</taxon>
        <taxon>Pseudomonadales</taxon>
        <taxon>Pseudomonadaceae</taxon>
        <taxon>Stutzerimonas</taxon>
    </lineage>
</organism>
<name>M2VPJ2_STUST</name>
<dbReference type="EMBL" id="AOBS01000011">
    <property type="protein sequence ID" value="EME01888.1"/>
    <property type="molecule type" value="Genomic_DNA"/>
</dbReference>
<accession>M2VPJ2</accession>
<dbReference type="Proteomes" id="UP000011700">
    <property type="component" value="Unassembled WGS sequence"/>
</dbReference>
<dbReference type="RefSeq" id="WP_003298099.1">
    <property type="nucleotide sequence ID" value="NZ_AOBS01000011.1"/>
</dbReference>
<dbReference type="SUPFAM" id="SSF51735">
    <property type="entry name" value="NAD(P)-binding Rossmann-fold domains"/>
    <property type="match status" value="1"/>
</dbReference>
<dbReference type="Gene3D" id="3.40.50.720">
    <property type="entry name" value="NAD(P)-binding Rossmann-like Domain"/>
    <property type="match status" value="1"/>
</dbReference>
<dbReference type="InterPro" id="IPR000683">
    <property type="entry name" value="Gfo/Idh/MocA-like_OxRdtase_N"/>
</dbReference>
<gene>
    <name evidence="2" type="ORF">B381_01769</name>
</gene>
<evidence type="ECO:0000313" key="2">
    <source>
        <dbReference type="EMBL" id="EME01888.1"/>
    </source>
</evidence>
<evidence type="ECO:0000259" key="1">
    <source>
        <dbReference type="Pfam" id="PF01408"/>
    </source>
</evidence>
<proteinExistence type="predicted"/>
<dbReference type="PATRIC" id="fig|1212548.4.peg.337"/>
<dbReference type="Gene3D" id="3.30.360.10">
    <property type="entry name" value="Dihydrodipicolinate Reductase, domain 2"/>
    <property type="match status" value="1"/>
</dbReference>
<reference evidence="2 3" key="1">
    <citation type="journal article" date="2013" name="Genome Announc.">
        <title>Draft Genome of Pseudomonas stutzeri Strain NF13, a Nitrogen Fixer Isolated from the Galapagos Rift Hydrothermal Vent.</title>
        <authorList>
            <person name="Pena A."/>
            <person name="Busquets A."/>
            <person name="Gomila M."/>
            <person name="Mayol J."/>
            <person name="Bosch R."/>
            <person name="Nogales B."/>
            <person name="Garcia-Valdes E."/>
            <person name="Bennasar A."/>
            <person name="Lalucat J."/>
        </authorList>
    </citation>
    <scope>NUCLEOTIDE SEQUENCE [LARGE SCALE GENOMIC DNA]</scope>
    <source>
        <strain evidence="2 3">NF13</strain>
    </source>
</reference>
<dbReference type="GO" id="GO:0000166">
    <property type="term" value="F:nucleotide binding"/>
    <property type="evidence" value="ECO:0007669"/>
    <property type="project" value="InterPro"/>
</dbReference>
<evidence type="ECO:0000313" key="3">
    <source>
        <dbReference type="Proteomes" id="UP000011700"/>
    </source>
</evidence>
<dbReference type="InterPro" id="IPR036291">
    <property type="entry name" value="NAD(P)-bd_dom_sf"/>
</dbReference>